<evidence type="ECO:0000256" key="3">
    <source>
        <dbReference type="ARBA" id="ARBA00022574"/>
    </source>
</evidence>
<feature type="repeat" description="WD" evidence="9">
    <location>
        <begin position="249"/>
        <end position="290"/>
    </location>
</feature>
<dbReference type="PRINTS" id="PR00320">
    <property type="entry name" value="GPROTEINBRPT"/>
</dbReference>
<dbReference type="GO" id="GO:0036064">
    <property type="term" value="C:ciliary basal body"/>
    <property type="evidence" value="ECO:0007669"/>
    <property type="project" value="TreeGrafter"/>
</dbReference>
<dbReference type="PROSITE" id="PS50294">
    <property type="entry name" value="WD_REPEATS_REGION"/>
    <property type="match status" value="6"/>
</dbReference>
<evidence type="ECO:0000313" key="12">
    <source>
        <dbReference type="Proteomes" id="UP000694401"/>
    </source>
</evidence>
<comment type="similarity">
    <text evidence="7">Belongs to the WD repeat POC1 family.</text>
</comment>
<dbReference type="InterPro" id="IPR036322">
    <property type="entry name" value="WD40_repeat_dom_sf"/>
</dbReference>
<evidence type="ECO:0000256" key="9">
    <source>
        <dbReference type="PROSITE-ProRule" id="PRU00221"/>
    </source>
</evidence>
<feature type="repeat" description="WD" evidence="9">
    <location>
        <begin position="291"/>
        <end position="332"/>
    </location>
</feature>
<reference evidence="11" key="2">
    <citation type="submission" date="2025-09" db="UniProtKB">
        <authorList>
            <consortium name="Ensembl"/>
        </authorList>
    </citation>
    <scope>IDENTIFICATION</scope>
</reference>
<dbReference type="SUPFAM" id="SSF50978">
    <property type="entry name" value="WD40 repeat-like"/>
    <property type="match status" value="1"/>
</dbReference>
<evidence type="ECO:0000256" key="10">
    <source>
        <dbReference type="SAM" id="MobiDB-lite"/>
    </source>
</evidence>
<evidence type="ECO:0000256" key="5">
    <source>
        <dbReference type="ARBA" id="ARBA00023054"/>
    </source>
</evidence>
<keyword evidence="12" id="KW-1185">Reference proteome</keyword>
<dbReference type="AlphaFoldDB" id="A0A8D2NL64"/>
<dbReference type="InterPro" id="IPR001680">
    <property type="entry name" value="WD40_rpt"/>
</dbReference>
<accession>A0A8D2NL64</accession>
<protein>
    <recommendedName>
        <fullName evidence="8">POC1 centriolar protein homolog B</fullName>
    </recommendedName>
</protein>
<evidence type="ECO:0000256" key="2">
    <source>
        <dbReference type="ARBA" id="ARBA00022490"/>
    </source>
</evidence>
<evidence type="ECO:0000313" key="11">
    <source>
        <dbReference type="Ensembl" id="ENSZLMP00000000602.1"/>
    </source>
</evidence>
<name>A0A8D2NL64_ZOSLA</name>
<dbReference type="GO" id="GO:0060271">
    <property type="term" value="P:cilium assembly"/>
    <property type="evidence" value="ECO:0007669"/>
    <property type="project" value="TreeGrafter"/>
</dbReference>
<keyword evidence="4" id="KW-0677">Repeat</keyword>
<feature type="repeat" description="WD" evidence="9">
    <location>
        <begin position="165"/>
        <end position="198"/>
    </location>
</feature>
<dbReference type="InterPro" id="IPR019775">
    <property type="entry name" value="WD40_repeat_CS"/>
</dbReference>
<dbReference type="InterPro" id="IPR020472">
    <property type="entry name" value="WD40_PAC1"/>
</dbReference>
<dbReference type="PROSITE" id="PS00678">
    <property type="entry name" value="WD_REPEATS_1"/>
    <property type="match status" value="2"/>
</dbReference>
<dbReference type="Gene3D" id="2.130.10.10">
    <property type="entry name" value="YVTN repeat-like/Quinoprotein amine dehydrogenase"/>
    <property type="match status" value="3"/>
</dbReference>
<evidence type="ECO:0000256" key="7">
    <source>
        <dbReference type="ARBA" id="ARBA00037984"/>
    </source>
</evidence>
<dbReference type="PANTHER" id="PTHR44019:SF1">
    <property type="entry name" value="POC1 CENTRIOLAR PROTEIN HOMOLOG B"/>
    <property type="match status" value="1"/>
</dbReference>
<sequence length="519" mass="57622">MFGFECFALYLQSTCKPVGLEYGRSYLLRIILYFSQSGGILLKAGVSITCCQASAQAEYPLKPNNSSLPIKFSSESRSTVVSSDLYENSEQTANISYLLPVTCSVDRFLILWKLKTRCTAYRFAGHAEGVTSVEFSPDGQVLASASHDHTVRLWIPCIHGESSVLKGHTASVRSVSFSHDGNSVVSASNDKLIKIWSVCYQRLSFTLVKHAGWVRCAKFSPDGRIIVSCGEDKSINIWDTRNKICVNSFSDDEGYATFVDFNPSGTCIASAGSNNTVKLWDIRMNKLLQNFKVHRAGVNCISFHPSGNYLITASTDGTLKILDLLGERLIYTLHGHKGAVLCVAFSKGGEKFASGGKDTQVLLWKTNFDKLNYEEVLKHNFRRTHIDDPPHLLDIHPRSSHFHGVKIQSVQVNFFLIKSLTFGSPSPGKSEELQSPLASSLARRSKRKAENESGSAVHSVKQRRGLSPSLDHALNRIVGQLDMLTLTISVLEQRLTCTEDKLKECIKDQQKMLLKEKQN</sequence>
<reference evidence="11" key="1">
    <citation type="submission" date="2025-08" db="UniProtKB">
        <authorList>
            <consortium name="Ensembl"/>
        </authorList>
    </citation>
    <scope>IDENTIFICATION</scope>
</reference>
<evidence type="ECO:0000256" key="1">
    <source>
        <dbReference type="ARBA" id="ARBA00004114"/>
    </source>
</evidence>
<dbReference type="PROSITE" id="PS50082">
    <property type="entry name" value="WD_REPEATS_2"/>
    <property type="match status" value="6"/>
</dbReference>
<evidence type="ECO:0000256" key="6">
    <source>
        <dbReference type="ARBA" id="ARBA00023212"/>
    </source>
</evidence>
<keyword evidence="6" id="KW-0206">Cytoskeleton</keyword>
<keyword evidence="2" id="KW-0963">Cytoplasm</keyword>
<comment type="subcellular location">
    <subcellularLocation>
        <location evidence="1">Cytoplasm</location>
        <location evidence="1">Cytoskeleton</location>
        <location evidence="1">Microtubule organizing center</location>
        <location evidence="1">Centrosome</location>
        <location evidence="1">Centriole</location>
    </subcellularLocation>
</comment>
<dbReference type="PANTHER" id="PTHR44019">
    <property type="entry name" value="WD REPEAT-CONTAINING PROTEIN 55"/>
    <property type="match status" value="1"/>
</dbReference>
<feature type="repeat" description="WD" evidence="9">
    <location>
        <begin position="207"/>
        <end position="248"/>
    </location>
</feature>
<evidence type="ECO:0000256" key="8">
    <source>
        <dbReference type="ARBA" id="ARBA00039724"/>
    </source>
</evidence>
<keyword evidence="5" id="KW-0175">Coiled coil</keyword>
<dbReference type="Proteomes" id="UP000694401">
    <property type="component" value="Unassembled WGS sequence"/>
</dbReference>
<evidence type="ECO:0000256" key="4">
    <source>
        <dbReference type="ARBA" id="ARBA00022737"/>
    </source>
</evidence>
<organism evidence="11 12">
    <name type="scientific">Zosterops lateralis melanops</name>
    <dbReference type="NCBI Taxonomy" id="1220523"/>
    <lineage>
        <taxon>Eukaryota</taxon>
        <taxon>Metazoa</taxon>
        <taxon>Chordata</taxon>
        <taxon>Craniata</taxon>
        <taxon>Vertebrata</taxon>
        <taxon>Euteleostomi</taxon>
        <taxon>Archelosauria</taxon>
        <taxon>Archosauria</taxon>
        <taxon>Dinosauria</taxon>
        <taxon>Saurischia</taxon>
        <taxon>Theropoda</taxon>
        <taxon>Coelurosauria</taxon>
        <taxon>Aves</taxon>
        <taxon>Neognathae</taxon>
        <taxon>Neoaves</taxon>
        <taxon>Telluraves</taxon>
        <taxon>Australaves</taxon>
        <taxon>Passeriformes</taxon>
        <taxon>Sylvioidea</taxon>
        <taxon>Zosteropidae</taxon>
        <taxon>Zosterops</taxon>
    </lineage>
</organism>
<dbReference type="InterPro" id="IPR015943">
    <property type="entry name" value="WD40/YVTN_repeat-like_dom_sf"/>
</dbReference>
<feature type="region of interest" description="Disordered" evidence="10">
    <location>
        <begin position="445"/>
        <end position="465"/>
    </location>
</feature>
<keyword evidence="3 9" id="KW-0853">WD repeat</keyword>
<dbReference type="InterPro" id="IPR050505">
    <property type="entry name" value="WDR55/POC1"/>
</dbReference>
<dbReference type="CDD" id="cd00200">
    <property type="entry name" value="WD40"/>
    <property type="match status" value="1"/>
</dbReference>
<feature type="repeat" description="WD" evidence="9">
    <location>
        <begin position="123"/>
        <end position="154"/>
    </location>
</feature>
<dbReference type="SMART" id="SM00320">
    <property type="entry name" value="WD40"/>
    <property type="match status" value="6"/>
</dbReference>
<proteinExistence type="inferred from homology"/>
<dbReference type="Ensembl" id="ENSZLMT00000000625.1">
    <property type="protein sequence ID" value="ENSZLMP00000000602.1"/>
    <property type="gene ID" value="ENSZLMG00000000493.1"/>
</dbReference>
<dbReference type="Pfam" id="PF00400">
    <property type="entry name" value="WD40"/>
    <property type="match status" value="6"/>
</dbReference>
<feature type="repeat" description="WD" evidence="9">
    <location>
        <begin position="333"/>
        <end position="374"/>
    </location>
</feature>
<dbReference type="GO" id="GO:0005814">
    <property type="term" value="C:centriole"/>
    <property type="evidence" value="ECO:0007669"/>
    <property type="project" value="UniProtKB-SubCell"/>
</dbReference>